<name>A0ABN9QKC5_9DINO</name>
<keyword evidence="3" id="KW-1185">Reference proteome</keyword>
<reference evidence="2" key="1">
    <citation type="submission" date="2023-10" db="EMBL/GenBank/DDBJ databases">
        <authorList>
            <person name="Chen Y."/>
            <person name="Shah S."/>
            <person name="Dougan E. K."/>
            <person name="Thang M."/>
            <person name="Chan C."/>
        </authorList>
    </citation>
    <scope>NUCLEOTIDE SEQUENCE [LARGE SCALE GENOMIC DNA]</scope>
</reference>
<proteinExistence type="predicted"/>
<protein>
    <submittedName>
        <fullName evidence="2">Uncharacterized protein</fullName>
    </submittedName>
</protein>
<evidence type="ECO:0000313" key="3">
    <source>
        <dbReference type="Proteomes" id="UP001189429"/>
    </source>
</evidence>
<comment type="caution">
    <text evidence="2">The sequence shown here is derived from an EMBL/GenBank/DDBJ whole genome shotgun (WGS) entry which is preliminary data.</text>
</comment>
<feature type="compositionally biased region" description="Basic and acidic residues" evidence="1">
    <location>
        <begin position="154"/>
        <end position="168"/>
    </location>
</feature>
<evidence type="ECO:0000256" key="1">
    <source>
        <dbReference type="SAM" id="MobiDB-lite"/>
    </source>
</evidence>
<evidence type="ECO:0000313" key="2">
    <source>
        <dbReference type="EMBL" id="CAK0805350.1"/>
    </source>
</evidence>
<feature type="region of interest" description="Disordered" evidence="1">
    <location>
        <begin position="152"/>
        <end position="171"/>
    </location>
</feature>
<sequence length="186" mass="19348">MSCVSVAGRPPVISVSAGTVVAVESSDSISMTAVRSGTTASGATASGATVPEAVADSTGVDAWLAPVGRANAINAEHAVECAIELCLAIGYTLEAMPVGQAALGQVCGRLLELKGQKRDNGKSAYCRRVQFQILDLLETRAAGWSKKSFKTSAKTKDEIRQEQQREGAHASCAERVIAGQRPGYLP</sequence>
<dbReference type="Gene3D" id="1.25.40.180">
    <property type="match status" value="1"/>
</dbReference>
<dbReference type="Proteomes" id="UP001189429">
    <property type="component" value="Unassembled WGS sequence"/>
</dbReference>
<dbReference type="EMBL" id="CAUYUJ010003436">
    <property type="protein sequence ID" value="CAK0805350.1"/>
    <property type="molecule type" value="Genomic_DNA"/>
</dbReference>
<gene>
    <name evidence="2" type="ORF">PCOR1329_LOCUS11872</name>
</gene>
<accession>A0ABN9QKC5</accession>
<organism evidence="2 3">
    <name type="scientific">Prorocentrum cordatum</name>
    <dbReference type="NCBI Taxonomy" id="2364126"/>
    <lineage>
        <taxon>Eukaryota</taxon>
        <taxon>Sar</taxon>
        <taxon>Alveolata</taxon>
        <taxon>Dinophyceae</taxon>
        <taxon>Prorocentrales</taxon>
        <taxon>Prorocentraceae</taxon>
        <taxon>Prorocentrum</taxon>
    </lineage>
</organism>